<evidence type="ECO:0000256" key="2">
    <source>
        <dbReference type="ARBA" id="ARBA00010371"/>
    </source>
</evidence>
<evidence type="ECO:0000256" key="4">
    <source>
        <dbReference type="ARBA" id="ARBA00022832"/>
    </source>
</evidence>
<comment type="similarity">
    <text evidence="2">Belongs to the zinc-containing alcohol dehydrogenase family. Quinone oxidoreductase subfamily.</text>
</comment>
<dbReference type="SUPFAM" id="SSF51735">
    <property type="entry name" value="NAD(P)-binding Rossmann-fold domains"/>
    <property type="match status" value="1"/>
</dbReference>
<dbReference type="OrthoDB" id="7482721at2759"/>
<dbReference type="GO" id="GO:0006633">
    <property type="term" value="P:fatty acid biosynthetic process"/>
    <property type="evidence" value="ECO:0007669"/>
    <property type="project" value="UniProtKB-KW"/>
</dbReference>
<dbReference type="InterPro" id="IPR011032">
    <property type="entry name" value="GroES-like_sf"/>
</dbReference>
<comment type="catalytic activity">
    <reaction evidence="12">
        <text>a 2,3-saturated acyl-[ACP] + NADP(+) = a (2E)-enoyl-[ACP] + NADPH + H(+)</text>
        <dbReference type="Rhea" id="RHEA:22564"/>
        <dbReference type="Rhea" id="RHEA-COMP:9925"/>
        <dbReference type="Rhea" id="RHEA-COMP:9926"/>
        <dbReference type="ChEBI" id="CHEBI:15378"/>
        <dbReference type="ChEBI" id="CHEBI:57783"/>
        <dbReference type="ChEBI" id="CHEBI:58349"/>
        <dbReference type="ChEBI" id="CHEBI:78784"/>
        <dbReference type="ChEBI" id="CHEBI:78785"/>
        <dbReference type="EC" id="1.3.1.104"/>
    </reaction>
</comment>
<evidence type="ECO:0000313" key="15">
    <source>
        <dbReference type="Proteomes" id="UP000319663"/>
    </source>
</evidence>
<evidence type="ECO:0000313" key="14">
    <source>
        <dbReference type="EMBL" id="TQB68206.1"/>
    </source>
</evidence>
<evidence type="ECO:0000256" key="10">
    <source>
        <dbReference type="ARBA" id="ARBA00023160"/>
    </source>
</evidence>
<evidence type="ECO:0000256" key="3">
    <source>
        <dbReference type="ARBA" id="ARBA00022516"/>
    </source>
</evidence>
<organism evidence="14 15">
    <name type="scientific">Monascus purpureus</name>
    <name type="common">Red mold</name>
    <name type="synonym">Monascus anka</name>
    <dbReference type="NCBI Taxonomy" id="5098"/>
    <lineage>
        <taxon>Eukaryota</taxon>
        <taxon>Fungi</taxon>
        <taxon>Dikarya</taxon>
        <taxon>Ascomycota</taxon>
        <taxon>Pezizomycotina</taxon>
        <taxon>Eurotiomycetes</taxon>
        <taxon>Eurotiomycetidae</taxon>
        <taxon>Eurotiales</taxon>
        <taxon>Aspergillaceae</taxon>
        <taxon>Monascus</taxon>
    </lineage>
</organism>
<evidence type="ECO:0000256" key="5">
    <source>
        <dbReference type="ARBA" id="ARBA00022857"/>
    </source>
</evidence>
<evidence type="ECO:0000259" key="13">
    <source>
        <dbReference type="SMART" id="SM00829"/>
    </source>
</evidence>
<dbReference type="Pfam" id="PF00107">
    <property type="entry name" value="ADH_zinc_N"/>
    <property type="match status" value="1"/>
</dbReference>
<dbReference type="InterPro" id="IPR036291">
    <property type="entry name" value="NAD(P)-bd_dom_sf"/>
</dbReference>
<evidence type="ECO:0000256" key="7">
    <source>
        <dbReference type="ARBA" id="ARBA00023002"/>
    </source>
</evidence>
<evidence type="ECO:0000256" key="11">
    <source>
        <dbReference type="ARBA" id="ARBA00038963"/>
    </source>
</evidence>
<gene>
    <name evidence="14" type="primary">ETR1</name>
    <name evidence="14" type="ORF">MPDQ_003783</name>
</gene>
<dbReference type="SMART" id="SM00829">
    <property type="entry name" value="PKS_ER"/>
    <property type="match status" value="1"/>
</dbReference>
<proteinExistence type="inferred from homology"/>
<keyword evidence="8" id="KW-0443">Lipid metabolism</keyword>
<feature type="domain" description="Enoyl reductase (ER)" evidence="13">
    <location>
        <begin position="74"/>
        <end position="418"/>
    </location>
</feature>
<dbReference type="GO" id="GO:0141148">
    <property type="term" value="F:enoyl-[acyl-carrier-protein] reductase (NADPH) activity"/>
    <property type="evidence" value="ECO:0007669"/>
    <property type="project" value="UniProtKB-EC"/>
</dbReference>
<dbReference type="CDD" id="cd08290">
    <property type="entry name" value="ETR"/>
    <property type="match status" value="1"/>
</dbReference>
<dbReference type="SUPFAM" id="SSF50129">
    <property type="entry name" value="GroES-like"/>
    <property type="match status" value="1"/>
</dbReference>
<evidence type="ECO:0000256" key="6">
    <source>
        <dbReference type="ARBA" id="ARBA00022946"/>
    </source>
</evidence>
<name>A0A507QI70_MONPU</name>
<keyword evidence="9" id="KW-0496">Mitochondrion</keyword>
<dbReference type="InterPro" id="IPR013149">
    <property type="entry name" value="ADH-like_C"/>
</dbReference>
<sequence length="424" mass="46650">MTMLSTGVLRVASRSCASSGRFTMKAGTAPFSPFSTSEFCNRVSGRLTEGRRYISVYGYTQAKALVYSKYGEPKDVLHLHKHSIPPPHGTKVNLRLLAAPLNPADINQIQGVYPSKPPFETTLGTGAPSAVAGNEGAFEVVSVGSGVKDLAKGDWVIMKRTGQGTWRTHAQLDESQLIKIEDKTGLTPLQISTVSVNPVTAYRMIKDFCDWDWLRSGEEWLIQNGANSGVGRAAIQLAHQWGLKTLNVIRERKTPEETNALKEDLYRLGATAVITESELLSREFRDMLKEFTRQGKEPIRLALNCVGGKNATALAKILAPNSHMVTYGAMSRQPVELPSGLLIFKNLVFDGFWVSRWGDKNPDAKKNTIKDVLDMTRSGKFQDIPVEEIKWTADTEGAELAAAAQETLSGFRSGKGIFKWESED</sequence>
<keyword evidence="3" id="KW-0444">Lipid biosynthesis</keyword>
<dbReference type="EC" id="1.3.1.104" evidence="11"/>
<reference evidence="14 15" key="1">
    <citation type="submission" date="2019-06" db="EMBL/GenBank/DDBJ databases">
        <title>Wine fermentation using esterase from Monascus purpureus.</title>
        <authorList>
            <person name="Geng C."/>
            <person name="Zhang Y."/>
        </authorList>
    </citation>
    <scope>NUCLEOTIDE SEQUENCE [LARGE SCALE GENOMIC DNA]</scope>
    <source>
        <strain evidence="14">HQ1</strain>
    </source>
</reference>
<dbReference type="Proteomes" id="UP000319663">
    <property type="component" value="Unassembled WGS sequence"/>
</dbReference>
<keyword evidence="5" id="KW-0521">NADP</keyword>
<dbReference type="InterPro" id="IPR051034">
    <property type="entry name" value="Mito_Enoyl-ACP_Reductase"/>
</dbReference>
<dbReference type="GO" id="GO:0005739">
    <property type="term" value="C:mitochondrion"/>
    <property type="evidence" value="ECO:0007669"/>
    <property type="project" value="UniProtKB-SubCell"/>
</dbReference>
<evidence type="ECO:0000256" key="9">
    <source>
        <dbReference type="ARBA" id="ARBA00023128"/>
    </source>
</evidence>
<keyword evidence="10" id="KW-0275">Fatty acid biosynthesis</keyword>
<keyword evidence="6" id="KW-0809">Transit peptide</keyword>
<protein>
    <recommendedName>
        <fullName evidence="11">enoyl-[acyl-carrier-protein] reductase</fullName>
        <ecNumber evidence="11">1.3.1.104</ecNumber>
    </recommendedName>
</protein>
<dbReference type="Gene3D" id="3.40.50.720">
    <property type="entry name" value="NAD(P)-binding Rossmann-like Domain"/>
    <property type="match status" value="1"/>
</dbReference>
<dbReference type="Pfam" id="PF08240">
    <property type="entry name" value="ADH_N"/>
    <property type="match status" value="1"/>
</dbReference>
<dbReference type="PANTHER" id="PTHR43981">
    <property type="entry name" value="ENOYL-[ACYL-CARRIER-PROTEIN] REDUCTASE, MITOCHONDRIAL"/>
    <property type="match status" value="1"/>
</dbReference>
<dbReference type="FunFam" id="3.90.180.10:FF:000029">
    <property type="entry name" value="Mitochondrial enoyl reductase"/>
    <property type="match status" value="1"/>
</dbReference>
<evidence type="ECO:0000256" key="8">
    <source>
        <dbReference type="ARBA" id="ARBA00023098"/>
    </source>
</evidence>
<comment type="subcellular location">
    <subcellularLocation>
        <location evidence="1">Mitochondrion</location>
    </subcellularLocation>
</comment>
<accession>A0A507QI70</accession>
<dbReference type="FunFam" id="3.40.50.720:FF:000112">
    <property type="entry name" value="Enoyl-[acyl-carrier-protein] reductase 1, mitochondrial"/>
    <property type="match status" value="1"/>
</dbReference>
<keyword evidence="7" id="KW-0560">Oxidoreductase</keyword>
<dbReference type="Gene3D" id="3.90.180.10">
    <property type="entry name" value="Medium-chain alcohol dehydrogenases, catalytic domain"/>
    <property type="match status" value="1"/>
</dbReference>
<evidence type="ECO:0000256" key="1">
    <source>
        <dbReference type="ARBA" id="ARBA00004173"/>
    </source>
</evidence>
<evidence type="ECO:0000256" key="12">
    <source>
        <dbReference type="ARBA" id="ARBA00048843"/>
    </source>
</evidence>
<dbReference type="AlphaFoldDB" id="A0A507QI70"/>
<dbReference type="EMBL" id="VIFY01000239">
    <property type="protein sequence ID" value="TQB68206.1"/>
    <property type="molecule type" value="Genomic_DNA"/>
</dbReference>
<comment type="caution">
    <text evidence="14">The sequence shown here is derived from an EMBL/GenBank/DDBJ whole genome shotgun (WGS) entry which is preliminary data.</text>
</comment>
<dbReference type="PANTHER" id="PTHR43981:SF2">
    <property type="entry name" value="ENOYL-[ACYL-CARRIER-PROTEIN] REDUCTASE, MITOCHONDRIAL"/>
    <property type="match status" value="1"/>
</dbReference>
<dbReference type="InterPro" id="IPR020843">
    <property type="entry name" value="ER"/>
</dbReference>
<dbReference type="InterPro" id="IPR013154">
    <property type="entry name" value="ADH-like_N"/>
</dbReference>
<dbReference type="STRING" id="5098.A0A507QI70"/>
<keyword evidence="4" id="KW-0276">Fatty acid metabolism</keyword>
<keyword evidence="15" id="KW-1185">Reference proteome</keyword>